<evidence type="ECO:0000313" key="4">
    <source>
        <dbReference type="EMBL" id="WVZ83058.1"/>
    </source>
</evidence>
<reference evidence="4 5" key="1">
    <citation type="submission" date="2024-02" db="EMBL/GenBank/DDBJ databases">
        <title>High-quality chromosome-scale genome assembly of Pensacola bahiagrass (Paspalum notatum Flugge var. saurae).</title>
        <authorList>
            <person name="Vega J.M."/>
            <person name="Podio M."/>
            <person name="Orjuela J."/>
            <person name="Siena L.A."/>
            <person name="Pessino S.C."/>
            <person name="Combes M.C."/>
            <person name="Mariac C."/>
            <person name="Albertini E."/>
            <person name="Pupilli F."/>
            <person name="Ortiz J.P.A."/>
            <person name="Leblanc O."/>
        </authorList>
    </citation>
    <scope>NUCLEOTIDE SEQUENCE [LARGE SCALE GENOMIC DNA]</scope>
    <source>
        <strain evidence="4">R1</strain>
        <tissue evidence="4">Leaf</tissue>
    </source>
</reference>
<evidence type="ECO:0000256" key="2">
    <source>
        <dbReference type="SAM" id="MobiDB-lite"/>
    </source>
</evidence>
<evidence type="ECO:0000313" key="5">
    <source>
        <dbReference type="Proteomes" id="UP001341281"/>
    </source>
</evidence>
<dbReference type="InterPro" id="IPR053932">
    <property type="entry name" value="GeBP-like_DBD"/>
</dbReference>
<sequence>MPGASSSSNSNSGPTMVERERKGRPSRYTQWPYKDEALILKTLAAGRRRYGQLPQLAELYSALRPRFIRKDVTTADLSKKISNLHDKYWRVVTFHNPLRLPRDVKLQRMSARVWGDDDGEDDDDM</sequence>
<accession>A0AAQ3U0E2</accession>
<dbReference type="EMBL" id="CP144751">
    <property type="protein sequence ID" value="WVZ83058.1"/>
    <property type="molecule type" value="Genomic_DNA"/>
</dbReference>
<keyword evidence="5" id="KW-1185">Reference proteome</keyword>
<organism evidence="4 5">
    <name type="scientific">Paspalum notatum var. saurae</name>
    <dbReference type="NCBI Taxonomy" id="547442"/>
    <lineage>
        <taxon>Eukaryota</taxon>
        <taxon>Viridiplantae</taxon>
        <taxon>Streptophyta</taxon>
        <taxon>Embryophyta</taxon>
        <taxon>Tracheophyta</taxon>
        <taxon>Spermatophyta</taxon>
        <taxon>Magnoliopsida</taxon>
        <taxon>Liliopsida</taxon>
        <taxon>Poales</taxon>
        <taxon>Poaceae</taxon>
        <taxon>PACMAD clade</taxon>
        <taxon>Panicoideae</taxon>
        <taxon>Andropogonodae</taxon>
        <taxon>Paspaleae</taxon>
        <taxon>Paspalinae</taxon>
        <taxon>Paspalum</taxon>
    </lineage>
</organism>
<feature type="domain" description="Glabrous enhancer-binding protein-like DBD" evidence="3">
    <location>
        <begin position="30"/>
        <end position="115"/>
    </location>
</feature>
<protein>
    <recommendedName>
        <fullName evidence="3">Glabrous enhancer-binding protein-like DBD domain-containing protein</fullName>
    </recommendedName>
</protein>
<proteinExistence type="inferred from homology"/>
<gene>
    <name evidence="4" type="ORF">U9M48_030241</name>
</gene>
<feature type="region of interest" description="Disordered" evidence="2">
    <location>
        <begin position="1"/>
        <end position="27"/>
    </location>
</feature>
<dbReference type="AlphaFoldDB" id="A0AAQ3U0E2"/>
<feature type="compositionally biased region" description="Low complexity" evidence="2">
    <location>
        <begin position="1"/>
        <end position="12"/>
    </location>
</feature>
<evidence type="ECO:0000256" key="1">
    <source>
        <dbReference type="ARBA" id="ARBA00010820"/>
    </source>
</evidence>
<dbReference type="Proteomes" id="UP001341281">
    <property type="component" value="Chromosome 07"/>
</dbReference>
<evidence type="ECO:0000259" key="3">
    <source>
        <dbReference type="Pfam" id="PF04504"/>
    </source>
</evidence>
<comment type="similarity">
    <text evidence="1">Belongs to the GeBP family.</text>
</comment>
<name>A0AAQ3U0E2_PASNO</name>
<dbReference type="Pfam" id="PF04504">
    <property type="entry name" value="GeBP-like_DBD"/>
    <property type="match status" value="1"/>
</dbReference>